<dbReference type="InterPro" id="IPR046540">
    <property type="entry name" value="DMFA2_C"/>
</dbReference>
<evidence type="ECO:0000256" key="1">
    <source>
        <dbReference type="SAM" id="MobiDB-lite"/>
    </source>
</evidence>
<gene>
    <name evidence="3" type="ORF">JOF29_001082</name>
</gene>
<feature type="region of interest" description="Disordered" evidence="1">
    <location>
        <begin position="1"/>
        <end position="27"/>
    </location>
</feature>
<organism evidence="3 4">
    <name type="scientific">Kribbella aluminosa</name>
    <dbReference type="NCBI Taxonomy" id="416017"/>
    <lineage>
        <taxon>Bacteria</taxon>
        <taxon>Bacillati</taxon>
        <taxon>Actinomycetota</taxon>
        <taxon>Actinomycetes</taxon>
        <taxon>Propionibacteriales</taxon>
        <taxon>Kribbellaceae</taxon>
        <taxon>Kribbella</taxon>
    </lineage>
</organism>
<comment type="caution">
    <text evidence="3">The sequence shown here is derived from an EMBL/GenBank/DDBJ whole genome shotgun (WGS) entry which is preliminary data.</text>
</comment>
<evidence type="ECO:0000259" key="2">
    <source>
        <dbReference type="Pfam" id="PF20254"/>
    </source>
</evidence>
<evidence type="ECO:0000313" key="4">
    <source>
        <dbReference type="Proteomes" id="UP000755585"/>
    </source>
</evidence>
<dbReference type="RefSeq" id="WP_209693107.1">
    <property type="nucleotide sequence ID" value="NZ_BAAAVU010000016.1"/>
</dbReference>
<keyword evidence="4" id="KW-1185">Reference proteome</keyword>
<evidence type="ECO:0000313" key="3">
    <source>
        <dbReference type="EMBL" id="MBP2349999.1"/>
    </source>
</evidence>
<accession>A0ABS4UEC7</accession>
<reference evidence="3 4" key="1">
    <citation type="submission" date="2021-03" db="EMBL/GenBank/DDBJ databases">
        <title>Sequencing the genomes of 1000 actinobacteria strains.</title>
        <authorList>
            <person name="Klenk H.-P."/>
        </authorList>
    </citation>
    <scope>NUCLEOTIDE SEQUENCE [LARGE SCALE GENOMIC DNA]</scope>
    <source>
        <strain evidence="3 4">DSM 18824</strain>
    </source>
</reference>
<name>A0ABS4UEC7_9ACTN</name>
<proteinExistence type="predicted"/>
<dbReference type="EMBL" id="JAGINT010000001">
    <property type="protein sequence ID" value="MBP2349999.1"/>
    <property type="molecule type" value="Genomic_DNA"/>
</dbReference>
<feature type="domain" description="N,N-dimethylformamidase beta subunit-like C-terminal" evidence="2">
    <location>
        <begin position="70"/>
        <end position="428"/>
    </location>
</feature>
<protein>
    <recommendedName>
        <fullName evidence="2">N,N-dimethylformamidase beta subunit-like C-terminal domain-containing protein</fullName>
    </recommendedName>
</protein>
<sequence length="473" mass="50923">MRSTPAVPTPLGSPGTGQKVGIGTSTSKQWQIAPARLAGPMELAGYTDRTSVRSGQPFRLYVTSTDGAFTVRAFRIGWYGGAGARLVWTSASVPGVPQPAPVVAPDGMVSTNWKPSLTVPTTGWTTGTYLLLLTAANGKEKYVPITVRSNSVRGAVVIVNAVNTYQAYNAWGGYSLYHGPDMSYASRSHRVSFDRPYEGNGAPLLFRFELPLLQLADRSGVHLAYLTSTDLDTDRTALSGARGFLSLGHDEYWSLPMRAAVTHARDVGTNLGFLGGNSVYWRVRYAPGRLGPDRIIICYKDATLDPVRNRRSTTVRWMSKPYPNPENSLNGMLYVCYSRSGSFVVHEPKFFLFAGTHAVNGSSYPGLASAEVDRAYSIPGTPANLEVVAHSPVRCGTRPVYTDAAYYTVHSGAAVFNTGSMNWISSLAGPPSATVAFARTVTLNLLRGMAAGPLGRKHPSIGNLHTLRTTLHA</sequence>
<dbReference type="Pfam" id="PF20254">
    <property type="entry name" value="DMFA2_C"/>
    <property type="match status" value="1"/>
</dbReference>
<dbReference type="Proteomes" id="UP000755585">
    <property type="component" value="Unassembled WGS sequence"/>
</dbReference>